<protein>
    <submittedName>
        <fullName evidence="3">IS91 family transposase</fullName>
    </submittedName>
</protein>
<dbReference type="Proteomes" id="UP000244906">
    <property type="component" value="Unassembled WGS sequence"/>
</dbReference>
<dbReference type="AlphaFoldDB" id="A0A2V1GZ39"/>
<dbReference type="RefSeq" id="WP_116685298.1">
    <property type="nucleotide sequence ID" value="NZ_CAWNYD010000001.1"/>
</dbReference>
<evidence type="ECO:0000313" key="4">
    <source>
        <dbReference type="Proteomes" id="UP000244906"/>
    </source>
</evidence>
<dbReference type="InterPro" id="IPR026889">
    <property type="entry name" value="Zn_Tnp"/>
</dbReference>
<accession>A0A2V1GZ39</accession>
<evidence type="ECO:0000313" key="3">
    <source>
        <dbReference type="EMBL" id="PVZ71709.1"/>
    </source>
</evidence>
<gene>
    <name evidence="3" type="ORF">DC094_01390</name>
</gene>
<dbReference type="PANTHER" id="PTHR37023:SF1">
    <property type="entry name" value="ISSOD25 TRANSPOSASE TNPA_ISSOD25"/>
    <property type="match status" value="1"/>
</dbReference>
<proteinExistence type="predicted"/>
<dbReference type="GO" id="GO:0006313">
    <property type="term" value="P:DNA transposition"/>
    <property type="evidence" value="ECO:0007669"/>
    <property type="project" value="InterPro"/>
</dbReference>
<sequence length="350" mass="40874">MSQLIQLLRKHRDSFETQYRHQLNKDQRNAIHALLNCRVSSPVNSSWACTRCSYEDSLPMSCGHRHCPQCQQQTTSDWLARQQKKLLPVHYFMVTFTLPFELRCLAKTHPKALYKIMFTVSASILKNFGQSKKLGDIGFTTVLHTHSRQRNLHPHLHIIVAAGGFNTKTKQWKKGNQKYLFNAFALAKVWKARMLQAIHAHQSLWLPDYLPEKWVVDCRKVGFGLPALKYLSRYLYRGVLPDKDIIKTTDTQVTFKYQDSQSKTKKTRSLPILEFLWLIMQHVLPKGLQRVRDYGFLRGNAKKLRYRILLVLSTLLDYIIPKKIPEKTKPRRICPCCKEEMRCLGVVRPV</sequence>
<reference evidence="3 4" key="1">
    <citation type="submission" date="2018-04" db="EMBL/GenBank/DDBJ databases">
        <title>Thalassorhabdus spongiae gen. nov., sp. nov., isolated from a marine sponge in South-West Iceland.</title>
        <authorList>
            <person name="Knobloch S."/>
            <person name="Daussin A."/>
            <person name="Johannsson R."/>
            <person name="Marteinsson V.T."/>
        </authorList>
    </citation>
    <scope>NUCLEOTIDE SEQUENCE [LARGE SCALE GENOMIC DNA]</scope>
    <source>
        <strain evidence="3 4">Hp12</strain>
    </source>
</reference>
<dbReference type="GO" id="GO:0003677">
    <property type="term" value="F:DNA binding"/>
    <property type="evidence" value="ECO:0007669"/>
    <property type="project" value="InterPro"/>
</dbReference>
<feature type="domain" description="Transposase IS801/IS1294" evidence="1">
    <location>
        <begin position="138"/>
        <end position="300"/>
    </location>
</feature>
<dbReference type="Pfam" id="PF14319">
    <property type="entry name" value="Zn_Tnp_IS91"/>
    <property type="match status" value="1"/>
</dbReference>
<dbReference type="EMBL" id="QDDL01000001">
    <property type="protein sequence ID" value="PVZ71709.1"/>
    <property type="molecule type" value="Genomic_DNA"/>
</dbReference>
<dbReference type="OrthoDB" id="6979325at2"/>
<evidence type="ECO:0000259" key="1">
    <source>
        <dbReference type="Pfam" id="PF04986"/>
    </source>
</evidence>
<keyword evidence="4" id="KW-1185">Reference proteome</keyword>
<feature type="domain" description="Transposase zinc-binding" evidence="2">
    <location>
        <begin position="8"/>
        <end position="98"/>
    </location>
</feature>
<evidence type="ECO:0000259" key="2">
    <source>
        <dbReference type="Pfam" id="PF14319"/>
    </source>
</evidence>
<dbReference type="PANTHER" id="PTHR37023">
    <property type="entry name" value="TRANSPOSASE"/>
    <property type="match status" value="1"/>
</dbReference>
<dbReference type="Pfam" id="PF04986">
    <property type="entry name" value="Y2_Tnp"/>
    <property type="match status" value="1"/>
</dbReference>
<comment type="caution">
    <text evidence="3">The sequence shown here is derived from an EMBL/GenBank/DDBJ whole genome shotgun (WGS) entry which is preliminary data.</text>
</comment>
<organism evidence="3 4">
    <name type="scientific">Pelagibaculum spongiae</name>
    <dbReference type="NCBI Taxonomy" id="2080658"/>
    <lineage>
        <taxon>Bacteria</taxon>
        <taxon>Pseudomonadati</taxon>
        <taxon>Pseudomonadota</taxon>
        <taxon>Gammaproteobacteria</taxon>
        <taxon>Oceanospirillales</taxon>
        <taxon>Pelagibaculum</taxon>
    </lineage>
</organism>
<dbReference type="GO" id="GO:0004803">
    <property type="term" value="F:transposase activity"/>
    <property type="evidence" value="ECO:0007669"/>
    <property type="project" value="InterPro"/>
</dbReference>
<dbReference type="InterPro" id="IPR007069">
    <property type="entry name" value="Transposase_32"/>
</dbReference>
<name>A0A2V1GZ39_9GAMM</name>